<organism evidence="13 14">
    <name type="scientific">Salinarimonas soli</name>
    <dbReference type="NCBI Taxonomy" id="1638099"/>
    <lineage>
        <taxon>Bacteria</taxon>
        <taxon>Pseudomonadati</taxon>
        <taxon>Pseudomonadota</taxon>
        <taxon>Alphaproteobacteria</taxon>
        <taxon>Hyphomicrobiales</taxon>
        <taxon>Salinarimonadaceae</taxon>
        <taxon>Salinarimonas</taxon>
    </lineage>
</organism>
<dbReference type="InterPro" id="IPR018044">
    <property type="entry name" value="Peptidase_S11"/>
</dbReference>
<dbReference type="Proteomes" id="UP000323142">
    <property type="component" value="Unassembled WGS sequence"/>
</dbReference>
<dbReference type="RefSeq" id="WP_149820061.1">
    <property type="nucleotide sequence ID" value="NZ_VUOA01000033.1"/>
</dbReference>
<keyword evidence="5" id="KW-0573">Peptidoglycan synthesis</keyword>
<evidence type="ECO:0000256" key="8">
    <source>
        <dbReference type="PIRSR" id="PIRSR618044-2"/>
    </source>
</evidence>
<feature type="signal peptide" evidence="11">
    <location>
        <begin position="1"/>
        <end position="24"/>
    </location>
</feature>
<keyword evidence="13" id="KW-0121">Carboxypeptidase</keyword>
<keyword evidence="14" id="KW-1185">Reference proteome</keyword>
<evidence type="ECO:0000256" key="4">
    <source>
        <dbReference type="ARBA" id="ARBA00022960"/>
    </source>
</evidence>
<dbReference type="GO" id="GO:0008360">
    <property type="term" value="P:regulation of cell shape"/>
    <property type="evidence" value="ECO:0007669"/>
    <property type="project" value="UniProtKB-KW"/>
</dbReference>
<evidence type="ECO:0000313" key="13">
    <source>
        <dbReference type="EMBL" id="KAA2235708.1"/>
    </source>
</evidence>
<feature type="domain" description="Peptidase S11 D-alanyl-D-alanine carboxypeptidase A N-terminal" evidence="12">
    <location>
        <begin position="29"/>
        <end position="245"/>
    </location>
</feature>
<dbReference type="AlphaFoldDB" id="A0A5B2VAF5"/>
<evidence type="ECO:0000256" key="6">
    <source>
        <dbReference type="ARBA" id="ARBA00023316"/>
    </source>
</evidence>
<dbReference type="PRINTS" id="PR00725">
    <property type="entry name" value="DADACBPTASE1"/>
</dbReference>
<evidence type="ECO:0000259" key="12">
    <source>
        <dbReference type="Pfam" id="PF00768"/>
    </source>
</evidence>
<keyword evidence="6" id="KW-0961">Cell wall biogenesis/degradation</keyword>
<dbReference type="GO" id="GO:0009002">
    <property type="term" value="F:serine-type D-Ala-D-Ala carboxypeptidase activity"/>
    <property type="evidence" value="ECO:0007669"/>
    <property type="project" value="InterPro"/>
</dbReference>
<evidence type="ECO:0000256" key="3">
    <source>
        <dbReference type="ARBA" id="ARBA00022801"/>
    </source>
</evidence>
<feature type="binding site" evidence="8">
    <location>
        <position position="215"/>
    </location>
    <ligand>
        <name>substrate</name>
    </ligand>
</feature>
<dbReference type="InterPro" id="IPR001967">
    <property type="entry name" value="Peptidase_S11_N"/>
</dbReference>
<dbReference type="EMBL" id="VUOA01000033">
    <property type="protein sequence ID" value="KAA2235708.1"/>
    <property type="molecule type" value="Genomic_DNA"/>
</dbReference>
<feature type="active site" description="Acyl-ester intermediate" evidence="7">
    <location>
        <position position="53"/>
    </location>
</feature>
<sequence length="487" mass="50497">MPASRALRLIVLCAGLAVAGSAGAATTPSLVVDVESGKVLHAERATDPWFPASVTKLMTTYVALREVREGRSRLDEVVTLSENATAMPPSKMGFKPGTELTLDNALKIIMVKSANDISVAIAETLGGSVEGFADMMNVQAQRLGMRESRFVNPHGLPDERQQTSARDMAILARALILEFPEHADLFKIGAIKFGRRVMRNHNGLMGRYPGSDGMKTGFICASGFNVVASATQNGRRLITVVFGSRNANERTLKAADLFDRGFASGPGIFSPSLASLPASNLTAPPNLRAAICDRSGPMPGEDDSPTGESASTMPSLTAPTAAMAFAGTAMAPVHKTVLGPRVALNPIVPIWIGRTPPAATAAAAPAAVEADDDEDGAKPAPKARPAKPATSTAAVAPPVAAKPAPAKKPAPKAQAAIDTKPKAAAPKAAEAKKPADAKKPVAAVKPAHKPAETAKPDAKKVETKKPETKRAEVKPAAKAVAKPTADD</sequence>
<dbReference type="GO" id="GO:0006508">
    <property type="term" value="P:proteolysis"/>
    <property type="evidence" value="ECO:0007669"/>
    <property type="project" value="InterPro"/>
</dbReference>
<dbReference type="Pfam" id="PF00768">
    <property type="entry name" value="Peptidase_S11"/>
    <property type="match status" value="1"/>
</dbReference>
<proteinExistence type="inferred from homology"/>
<comment type="similarity">
    <text evidence="1 9">Belongs to the peptidase S11 family.</text>
</comment>
<evidence type="ECO:0000313" key="14">
    <source>
        <dbReference type="Proteomes" id="UP000323142"/>
    </source>
</evidence>
<evidence type="ECO:0000256" key="10">
    <source>
        <dbReference type="SAM" id="MobiDB-lite"/>
    </source>
</evidence>
<keyword evidence="13" id="KW-0645">Protease</keyword>
<protein>
    <submittedName>
        <fullName evidence="13">D-alanyl-D-alanine carboxypeptidase</fullName>
    </submittedName>
</protein>
<feature type="region of interest" description="Disordered" evidence="10">
    <location>
        <begin position="363"/>
        <end position="487"/>
    </location>
</feature>
<evidence type="ECO:0000256" key="2">
    <source>
        <dbReference type="ARBA" id="ARBA00022729"/>
    </source>
</evidence>
<dbReference type="Gene3D" id="3.40.710.10">
    <property type="entry name" value="DD-peptidase/beta-lactamase superfamily"/>
    <property type="match status" value="1"/>
</dbReference>
<reference evidence="13 14" key="1">
    <citation type="submission" date="2019-09" db="EMBL/GenBank/DDBJ databases">
        <title>Salinarimonas rosea gen. nov., sp. nov., a new member of the a-2 subgroup of the Proteobacteria.</title>
        <authorList>
            <person name="Liu J."/>
        </authorList>
    </citation>
    <scope>NUCLEOTIDE SEQUENCE [LARGE SCALE GENOMIC DNA]</scope>
    <source>
        <strain evidence="13 14">BN140002</strain>
    </source>
</reference>
<dbReference type="GO" id="GO:0009252">
    <property type="term" value="P:peptidoglycan biosynthetic process"/>
    <property type="evidence" value="ECO:0007669"/>
    <property type="project" value="UniProtKB-KW"/>
</dbReference>
<reference evidence="13 14" key="2">
    <citation type="submission" date="2019-09" db="EMBL/GenBank/DDBJ databases">
        <authorList>
            <person name="Jin C."/>
        </authorList>
    </citation>
    <scope>NUCLEOTIDE SEQUENCE [LARGE SCALE GENOMIC DNA]</scope>
    <source>
        <strain evidence="13 14">BN140002</strain>
    </source>
</reference>
<feature type="compositionally biased region" description="Low complexity" evidence="10">
    <location>
        <begin position="476"/>
        <end position="487"/>
    </location>
</feature>
<feature type="compositionally biased region" description="Basic and acidic residues" evidence="10">
    <location>
        <begin position="429"/>
        <end position="439"/>
    </location>
</feature>
<gene>
    <name evidence="13" type="ORF">F0L46_17930</name>
</gene>
<evidence type="ECO:0000256" key="1">
    <source>
        <dbReference type="ARBA" id="ARBA00007164"/>
    </source>
</evidence>
<feature type="chain" id="PRO_5023082622" evidence="11">
    <location>
        <begin position="25"/>
        <end position="487"/>
    </location>
</feature>
<evidence type="ECO:0000256" key="7">
    <source>
        <dbReference type="PIRSR" id="PIRSR618044-1"/>
    </source>
</evidence>
<evidence type="ECO:0000256" key="5">
    <source>
        <dbReference type="ARBA" id="ARBA00022984"/>
    </source>
</evidence>
<evidence type="ECO:0000256" key="11">
    <source>
        <dbReference type="SAM" id="SignalP"/>
    </source>
</evidence>
<keyword evidence="4" id="KW-0133">Cell shape</keyword>
<dbReference type="OrthoDB" id="5291989at2"/>
<feature type="compositionally biased region" description="Low complexity" evidence="10">
    <location>
        <begin position="411"/>
        <end position="428"/>
    </location>
</feature>
<dbReference type="PANTHER" id="PTHR21581">
    <property type="entry name" value="D-ALANYL-D-ALANINE CARBOXYPEPTIDASE"/>
    <property type="match status" value="1"/>
</dbReference>
<keyword evidence="2 11" id="KW-0732">Signal</keyword>
<feature type="compositionally biased region" description="Low complexity" evidence="10">
    <location>
        <begin position="386"/>
        <end position="404"/>
    </location>
</feature>
<dbReference type="PANTHER" id="PTHR21581:SF6">
    <property type="entry name" value="TRAFFICKING PROTEIN PARTICLE COMPLEX SUBUNIT 12"/>
    <property type="match status" value="1"/>
</dbReference>
<feature type="region of interest" description="Disordered" evidence="10">
    <location>
        <begin position="293"/>
        <end position="313"/>
    </location>
</feature>
<name>A0A5B2VAF5_9HYPH</name>
<keyword evidence="3" id="KW-0378">Hydrolase</keyword>
<feature type="active site" description="Proton acceptor" evidence="7">
    <location>
        <position position="56"/>
    </location>
</feature>
<evidence type="ECO:0000256" key="9">
    <source>
        <dbReference type="RuleBase" id="RU004016"/>
    </source>
</evidence>
<comment type="caution">
    <text evidence="13">The sequence shown here is derived from an EMBL/GenBank/DDBJ whole genome shotgun (WGS) entry which is preliminary data.</text>
</comment>
<accession>A0A5B2VAF5</accession>
<feature type="compositionally biased region" description="Basic and acidic residues" evidence="10">
    <location>
        <begin position="449"/>
        <end position="475"/>
    </location>
</feature>
<dbReference type="SUPFAM" id="SSF56601">
    <property type="entry name" value="beta-lactamase/transpeptidase-like"/>
    <property type="match status" value="1"/>
</dbReference>
<dbReference type="InterPro" id="IPR012338">
    <property type="entry name" value="Beta-lactam/transpept-like"/>
</dbReference>
<dbReference type="GO" id="GO:0071555">
    <property type="term" value="P:cell wall organization"/>
    <property type="evidence" value="ECO:0007669"/>
    <property type="project" value="UniProtKB-KW"/>
</dbReference>
<feature type="active site" evidence="7">
    <location>
        <position position="113"/>
    </location>
</feature>